<evidence type="ECO:0000313" key="3">
    <source>
        <dbReference type="Proteomes" id="UP000233249"/>
    </source>
</evidence>
<dbReference type="Proteomes" id="UP000233249">
    <property type="component" value="Unassembled WGS sequence"/>
</dbReference>
<keyword evidence="1" id="KW-0472">Membrane</keyword>
<dbReference type="AlphaFoldDB" id="A0A2N0X7L5"/>
<keyword evidence="1" id="KW-1133">Transmembrane helix</keyword>
<comment type="caution">
    <text evidence="2">The sequence shown here is derived from an EMBL/GenBank/DDBJ whole genome shotgun (WGS) entry which is preliminary data.</text>
</comment>
<gene>
    <name evidence="2" type="ORF">CXB45_05490</name>
</gene>
<dbReference type="EMBL" id="PJAF01000013">
    <property type="protein sequence ID" value="PKF68691.1"/>
    <property type="molecule type" value="Genomic_DNA"/>
</dbReference>
<sequence>MGSAAVYQTRHRQRLTVTDLMGGSPWKARLGLLAIEAAFLLVPAAWLLHRHRAYEEAALTAMPRDVLRSMAVTPELVAATIGISAIWALTCLAMSAHLGRIYSRIPTR</sequence>
<feature type="transmembrane region" description="Helical" evidence="1">
    <location>
        <begin position="76"/>
        <end position="98"/>
    </location>
</feature>
<proteinExistence type="predicted"/>
<accession>A0A2N0X7L5</accession>
<protein>
    <submittedName>
        <fullName evidence="2">Uncharacterized protein</fullName>
    </submittedName>
</protein>
<evidence type="ECO:0000313" key="2">
    <source>
        <dbReference type="EMBL" id="PKF68691.1"/>
    </source>
</evidence>
<feature type="transmembrane region" description="Helical" evidence="1">
    <location>
        <begin position="30"/>
        <end position="49"/>
    </location>
</feature>
<name>A0A2N0X7L5_9CORY</name>
<organism evidence="2 3">
    <name type="scientific">Corynebacterium mastitidis</name>
    <dbReference type="NCBI Taxonomy" id="161890"/>
    <lineage>
        <taxon>Bacteria</taxon>
        <taxon>Bacillati</taxon>
        <taxon>Actinomycetota</taxon>
        <taxon>Actinomycetes</taxon>
        <taxon>Mycobacteriales</taxon>
        <taxon>Corynebacteriaceae</taxon>
        <taxon>Corynebacterium</taxon>
    </lineage>
</organism>
<reference evidence="2 3" key="1">
    <citation type="submission" date="2017-12" db="EMBL/GenBank/DDBJ databases">
        <title>Corynebacterium mastitidis 16-1433 Genome.</title>
        <authorList>
            <person name="Gulvik C.A."/>
        </authorList>
    </citation>
    <scope>NUCLEOTIDE SEQUENCE [LARGE SCALE GENOMIC DNA]</scope>
    <source>
        <strain evidence="2 3">16-1433</strain>
    </source>
</reference>
<keyword evidence="1" id="KW-0812">Transmembrane</keyword>
<evidence type="ECO:0000256" key="1">
    <source>
        <dbReference type="SAM" id="Phobius"/>
    </source>
</evidence>